<dbReference type="Proteomes" id="UP000198310">
    <property type="component" value="Unassembled WGS sequence"/>
</dbReference>
<protein>
    <submittedName>
        <fullName evidence="1">Uncharacterized protein</fullName>
    </submittedName>
</protein>
<accession>A0A238XQY6</accession>
<gene>
    <name evidence="1" type="ORF">SAMN06269173_104291</name>
</gene>
<name>A0A238XQY6_9BACT</name>
<proteinExistence type="predicted"/>
<evidence type="ECO:0000313" key="1">
    <source>
        <dbReference type="EMBL" id="SNR60988.1"/>
    </source>
</evidence>
<keyword evidence="2" id="KW-1185">Reference proteome</keyword>
<evidence type="ECO:0000313" key="2">
    <source>
        <dbReference type="Proteomes" id="UP000198310"/>
    </source>
</evidence>
<reference evidence="2" key="1">
    <citation type="submission" date="2017-06" db="EMBL/GenBank/DDBJ databases">
        <authorList>
            <person name="Varghese N."/>
            <person name="Submissions S."/>
        </authorList>
    </citation>
    <scope>NUCLEOTIDE SEQUENCE [LARGE SCALE GENOMIC DNA]</scope>
    <source>
        <strain evidence="2">DSM 28041</strain>
    </source>
</reference>
<sequence>MTDAYLRSLGFAATDQTRGAGQPLFSHAWRYQHEYQAVDGAQLFVEHPLGIANCRLSTLPAPFDAQDIFATTSLHDRPALEAAIESFFTAHGGKGSLHPVVVPYTYRPYRRQP</sequence>
<dbReference type="EMBL" id="FZNS01000004">
    <property type="protein sequence ID" value="SNR60988.1"/>
    <property type="molecule type" value="Genomic_DNA"/>
</dbReference>
<dbReference type="AlphaFoldDB" id="A0A238XQY6"/>
<organism evidence="1 2">
    <name type="scientific">Hymenobacter mucosus</name>
    <dbReference type="NCBI Taxonomy" id="1411120"/>
    <lineage>
        <taxon>Bacteria</taxon>
        <taxon>Pseudomonadati</taxon>
        <taxon>Bacteroidota</taxon>
        <taxon>Cytophagia</taxon>
        <taxon>Cytophagales</taxon>
        <taxon>Hymenobacteraceae</taxon>
        <taxon>Hymenobacter</taxon>
    </lineage>
</organism>
<dbReference type="RefSeq" id="WP_089332719.1">
    <property type="nucleotide sequence ID" value="NZ_FZNS01000004.1"/>
</dbReference>